<dbReference type="OrthoDB" id="10000452at2759"/>
<keyword evidence="4" id="KW-0238">DNA-binding</keyword>
<feature type="region of interest" description="Disordered" evidence="7">
    <location>
        <begin position="173"/>
        <end position="230"/>
    </location>
</feature>
<keyword evidence="2" id="KW-0678">Repressor</keyword>
<gene>
    <name evidence="9" type="ORF">PHYEVI_LOCUS3580</name>
</gene>
<dbReference type="AlphaFoldDB" id="A0A9N9TKT4"/>
<proteinExistence type="predicted"/>
<keyword evidence="3" id="KW-0805">Transcription regulation</keyword>
<dbReference type="GO" id="GO:0006355">
    <property type="term" value="P:regulation of DNA-templated transcription"/>
    <property type="evidence" value="ECO:0007669"/>
    <property type="project" value="InterPro"/>
</dbReference>
<dbReference type="Gene3D" id="2.170.16.10">
    <property type="entry name" value="Hedgehog/Intein (Hint) domain"/>
    <property type="match status" value="1"/>
</dbReference>
<dbReference type="SMART" id="SM00536">
    <property type="entry name" value="AXH"/>
    <property type="match status" value="1"/>
</dbReference>
<evidence type="ECO:0000256" key="6">
    <source>
        <dbReference type="ARBA" id="ARBA00023242"/>
    </source>
</evidence>
<evidence type="ECO:0000256" key="7">
    <source>
        <dbReference type="SAM" id="MobiDB-lite"/>
    </source>
</evidence>
<dbReference type="GO" id="GO:0003677">
    <property type="term" value="F:DNA binding"/>
    <property type="evidence" value="ECO:0007669"/>
    <property type="project" value="UniProtKB-KW"/>
</dbReference>
<dbReference type="GO" id="GO:0005634">
    <property type="term" value="C:nucleus"/>
    <property type="evidence" value="ECO:0007669"/>
    <property type="project" value="UniProtKB-SubCell"/>
</dbReference>
<name>A0A9N9TKT4_PHYSR</name>
<protein>
    <recommendedName>
        <fullName evidence="8">AXH domain-containing protein</fullName>
    </recommendedName>
</protein>
<dbReference type="PANTHER" id="PTHR13392">
    <property type="entry name" value="ATAXIN 1"/>
    <property type="match status" value="1"/>
</dbReference>
<keyword evidence="5" id="KW-0804">Transcription</keyword>
<evidence type="ECO:0000259" key="8">
    <source>
        <dbReference type="SMART" id="SM00536"/>
    </source>
</evidence>
<evidence type="ECO:0000256" key="4">
    <source>
        <dbReference type="ARBA" id="ARBA00023125"/>
    </source>
</evidence>
<dbReference type="Proteomes" id="UP001153712">
    <property type="component" value="Chromosome 13"/>
</dbReference>
<dbReference type="InterPro" id="IPR003652">
    <property type="entry name" value="Ataxin_AXH_dom"/>
</dbReference>
<feature type="region of interest" description="Disordered" evidence="7">
    <location>
        <begin position="13"/>
        <end position="76"/>
    </location>
</feature>
<evidence type="ECO:0000256" key="2">
    <source>
        <dbReference type="ARBA" id="ARBA00022491"/>
    </source>
</evidence>
<evidence type="ECO:0000313" key="10">
    <source>
        <dbReference type="Proteomes" id="UP001153712"/>
    </source>
</evidence>
<sequence>MISAGLEGRVPPYMTYPEPWRGPLKQPPELFLRPAPKPLPSTTRYNGAEVSPYSNGSRSIPPPSRQSTKYPSSPTILNPVNLAQAAKEDAPEEMSPYGGAYRLFPPTQYHFPYTLCQPTNVPTYLMRANFPPTPVSPIETFPSPAATFRAPAEAPALSPPGLKTGKVAVHGPSFKVPGKEGSLKHRILTRPDDAKASPLDLQKPPEGRKRLQASISPPRSPRKLPANNNNNVLPLNFTKGSLIQLHNGELRRIEEMRTEDFITSAERSAELRLAESTVVKIDEHPQLGNSVITLSYNNRRAQAEVESSLEHPYFVVGQGWASCSPDRTQRLFGLKVHRLQVGDVLVSLTPREWTPPAASRASATIITTATRTSMTARPQHTTKTQPPEPKPSIQTQPMNLHLSSKYPSRPVSPESAAARKRRWSAPDQICDEEDQAEGGRRQRLE</sequence>
<feature type="region of interest" description="Disordered" evidence="7">
    <location>
        <begin position="369"/>
        <end position="445"/>
    </location>
</feature>
<keyword evidence="6" id="KW-0539">Nucleus</keyword>
<evidence type="ECO:0000313" key="9">
    <source>
        <dbReference type="EMBL" id="CAG9857171.1"/>
    </source>
</evidence>
<dbReference type="PANTHER" id="PTHR13392:SF13">
    <property type="entry name" value="AXH DOMAIN-CONTAINING PROTEIN"/>
    <property type="match status" value="1"/>
</dbReference>
<feature type="compositionally biased region" description="Polar residues" evidence="7">
    <location>
        <begin position="65"/>
        <end position="76"/>
    </location>
</feature>
<feature type="compositionally biased region" description="Low complexity" evidence="7">
    <location>
        <begin position="369"/>
        <end position="378"/>
    </location>
</feature>
<accession>A0A9N9TKT4</accession>
<evidence type="ECO:0000256" key="3">
    <source>
        <dbReference type="ARBA" id="ARBA00023015"/>
    </source>
</evidence>
<dbReference type="GO" id="GO:0003723">
    <property type="term" value="F:RNA binding"/>
    <property type="evidence" value="ECO:0007669"/>
    <property type="project" value="InterPro"/>
</dbReference>
<feature type="compositionally biased region" description="Polar residues" evidence="7">
    <location>
        <begin position="392"/>
        <end position="406"/>
    </location>
</feature>
<feature type="domain" description="AXH" evidence="8">
    <location>
        <begin position="232"/>
        <end position="351"/>
    </location>
</feature>
<reference evidence="9" key="1">
    <citation type="submission" date="2022-01" db="EMBL/GenBank/DDBJ databases">
        <authorList>
            <person name="King R."/>
        </authorList>
    </citation>
    <scope>NUCLEOTIDE SEQUENCE</scope>
</reference>
<dbReference type="InterPro" id="IPR043404">
    <property type="entry name" value="ATAXIN1-like"/>
</dbReference>
<feature type="compositionally biased region" description="Basic and acidic residues" evidence="7">
    <location>
        <begin position="177"/>
        <end position="195"/>
    </location>
</feature>
<dbReference type="InterPro" id="IPR036096">
    <property type="entry name" value="Ataxin_AXH_dom_sf"/>
</dbReference>
<dbReference type="Pfam" id="PF08517">
    <property type="entry name" value="AXH"/>
    <property type="match status" value="1"/>
</dbReference>
<comment type="subcellular location">
    <subcellularLocation>
        <location evidence="1">Nucleus</location>
    </subcellularLocation>
</comment>
<dbReference type="EMBL" id="OU900106">
    <property type="protein sequence ID" value="CAG9857171.1"/>
    <property type="molecule type" value="Genomic_DNA"/>
</dbReference>
<evidence type="ECO:0000256" key="1">
    <source>
        <dbReference type="ARBA" id="ARBA00004123"/>
    </source>
</evidence>
<keyword evidence="10" id="KW-1185">Reference proteome</keyword>
<dbReference type="SUPFAM" id="SSF102031">
    <property type="entry name" value="AXH domain"/>
    <property type="match status" value="1"/>
</dbReference>
<organism evidence="9 10">
    <name type="scientific">Phyllotreta striolata</name>
    <name type="common">Striped flea beetle</name>
    <name type="synonym">Crioceris striolata</name>
    <dbReference type="NCBI Taxonomy" id="444603"/>
    <lineage>
        <taxon>Eukaryota</taxon>
        <taxon>Metazoa</taxon>
        <taxon>Ecdysozoa</taxon>
        <taxon>Arthropoda</taxon>
        <taxon>Hexapoda</taxon>
        <taxon>Insecta</taxon>
        <taxon>Pterygota</taxon>
        <taxon>Neoptera</taxon>
        <taxon>Endopterygota</taxon>
        <taxon>Coleoptera</taxon>
        <taxon>Polyphaga</taxon>
        <taxon>Cucujiformia</taxon>
        <taxon>Chrysomeloidea</taxon>
        <taxon>Chrysomelidae</taxon>
        <taxon>Galerucinae</taxon>
        <taxon>Alticini</taxon>
        <taxon>Phyllotreta</taxon>
    </lineage>
</organism>
<evidence type="ECO:0000256" key="5">
    <source>
        <dbReference type="ARBA" id="ARBA00023163"/>
    </source>
</evidence>